<organism evidence="2">
    <name type="scientific">Arcella intermedia</name>
    <dbReference type="NCBI Taxonomy" id="1963864"/>
    <lineage>
        <taxon>Eukaryota</taxon>
        <taxon>Amoebozoa</taxon>
        <taxon>Tubulinea</taxon>
        <taxon>Elardia</taxon>
        <taxon>Arcellinida</taxon>
        <taxon>Sphaerothecina</taxon>
        <taxon>Arcellidae</taxon>
        <taxon>Arcella</taxon>
    </lineage>
</organism>
<evidence type="ECO:0000313" key="2">
    <source>
        <dbReference type="EMBL" id="NDV35466.1"/>
    </source>
</evidence>
<dbReference type="Gene3D" id="1.10.472.10">
    <property type="entry name" value="Cyclin-like"/>
    <property type="match status" value="1"/>
</dbReference>
<proteinExistence type="predicted"/>
<dbReference type="EMBL" id="GIBP01006497">
    <property type="protein sequence ID" value="NDV35466.1"/>
    <property type="molecule type" value="Transcribed_RNA"/>
</dbReference>
<dbReference type="Pfam" id="PF00134">
    <property type="entry name" value="Cyclin_N"/>
    <property type="match status" value="1"/>
</dbReference>
<reference evidence="2" key="1">
    <citation type="journal article" date="2020" name="J. Eukaryot. Microbiol.">
        <title>De novo Sequencing, Assembly and Annotation of the Transcriptome for the Free-Living Testate Amoeba Arcella intermedia.</title>
        <authorList>
            <person name="Ribeiro G.M."/>
            <person name="Porfirio-Sousa A.L."/>
            <person name="Maurer-Alcala X.X."/>
            <person name="Katz L.A."/>
            <person name="Lahr D.J.G."/>
        </authorList>
    </citation>
    <scope>NUCLEOTIDE SEQUENCE</scope>
</reference>
<dbReference type="InterPro" id="IPR036915">
    <property type="entry name" value="Cyclin-like_sf"/>
</dbReference>
<evidence type="ECO:0000259" key="1">
    <source>
        <dbReference type="Pfam" id="PF00134"/>
    </source>
</evidence>
<dbReference type="AlphaFoldDB" id="A0A6B2LEK4"/>
<dbReference type="CDD" id="cd20540">
    <property type="entry name" value="CYCLIN_CCNY_like"/>
    <property type="match status" value="1"/>
</dbReference>
<sequence length="247" mass="28644">MFMTNAMSAPDVDEIIICLSRALHWNIKNMEAKEPKRFKDIFSEEKYPLGDGKTDFSQSPDVEEVMDFLYTLFNAQDLSAECGVMATAYIERLIKLTGITLHASNWRRIVLGALILSSKVWEDLAVWNVDFISVFPNLKIQDLNLLEREYLCSLQFTVSLTASVYAKYYFELRKLSDRTEEFFPLKPLDQKNASLLEAKSKGLEETEKIRNLHTKRYYSLNPYEPKGSLSLEQFQASYGKKWKDDDE</sequence>
<name>A0A6B2LEK4_9EUKA</name>
<accession>A0A6B2LEK4</accession>
<dbReference type="PANTHER" id="PTHR14248">
    <property type="entry name" value="CYCLIN Y, ISOFORM A"/>
    <property type="match status" value="1"/>
</dbReference>
<dbReference type="SUPFAM" id="SSF47954">
    <property type="entry name" value="Cyclin-like"/>
    <property type="match status" value="1"/>
</dbReference>
<feature type="domain" description="Cyclin N-terminal" evidence="1">
    <location>
        <begin position="63"/>
        <end position="158"/>
    </location>
</feature>
<protein>
    <recommendedName>
        <fullName evidence="1">Cyclin N-terminal domain-containing protein</fullName>
    </recommendedName>
</protein>
<dbReference type="InterPro" id="IPR006671">
    <property type="entry name" value="Cyclin_N"/>
</dbReference>